<feature type="transmembrane region" description="Helical" evidence="1">
    <location>
        <begin position="15"/>
        <end position="36"/>
    </location>
</feature>
<evidence type="ECO:0000313" key="2">
    <source>
        <dbReference type="EMBL" id="AIC92209.1"/>
    </source>
</evidence>
<organism evidence="2 3">
    <name type="scientific">Bifidobacterium [indicum] DSM 20214 = LMG 11587</name>
    <dbReference type="NCBI Taxonomy" id="1341694"/>
    <lineage>
        <taxon>Bacteria</taxon>
        <taxon>Bacillati</taxon>
        <taxon>Actinomycetota</taxon>
        <taxon>Actinomycetes</taxon>
        <taxon>Bifidobacteriales</taxon>
        <taxon>Bifidobacteriaceae</taxon>
        <taxon>Bifidobacterium</taxon>
    </lineage>
</organism>
<feature type="transmembrane region" description="Helical" evidence="1">
    <location>
        <begin position="106"/>
        <end position="127"/>
    </location>
</feature>
<dbReference type="KEGG" id="bii:BINDI_0945"/>
<dbReference type="Proteomes" id="UP000028569">
    <property type="component" value="Chromosome"/>
</dbReference>
<dbReference type="EMBL" id="CP006018">
    <property type="protein sequence ID" value="AIC92209.1"/>
    <property type="molecule type" value="Genomic_DNA"/>
</dbReference>
<keyword evidence="3" id="KW-1185">Reference proteome</keyword>
<sequence length="454" mass="48893">MLKWLSRIRLTSGGLPTTLFTLTALTLVALIVMALLDRRPRDLLRQVAVGLISGATGLLLAWLVSDVFMVFGVSLGWMVILTVGLGCLAAGFATMALMHNHGWKRALAALTILFTVLSAALRIDIIYGEYTTIGSIFSVPIYQELKESSPKQPVMSVADWQGLASRGETPPHPARGQAYTVRIVGSESSFHARPADVYLPPAALSPKPPALPVFVLLAGQPGSPDRLFTAAGIPSLMDSYAARHNGLAPIVVSPDQNGSSTHNSLCVDSPVYGNAEAYMSRDVPNWIREHLPVANQPSMWTIGGFSQGGTCSTQLGPRHPEIYGNILPADGELEPTQGKQEQMIRDYFSGDRSRFLAQVPTKAIAAKAPSKQTLFTAAGSQDPHSRQSMMTIAKAAKSAGMTVEVVVAQGSGHDWHTVRTAWSPGLEWLGERMGMGPMDRAIEDHPNITRLQLQ</sequence>
<evidence type="ECO:0000256" key="1">
    <source>
        <dbReference type="SAM" id="Phobius"/>
    </source>
</evidence>
<proteinExistence type="predicted"/>
<dbReference type="RefSeq" id="WP_033490465.1">
    <property type="nucleotide sequence ID" value="NZ_CP006018.1"/>
</dbReference>
<dbReference type="OrthoDB" id="3723842at2"/>
<evidence type="ECO:0000313" key="3">
    <source>
        <dbReference type="Proteomes" id="UP000028569"/>
    </source>
</evidence>
<feature type="transmembrane region" description="Helical" evidence="1">
    <location>
        <begin position="70"/>
        <end position="94"/>
    </location>
</feature>
<dbReference type="InterPro" id="IPR050583">
    <property type="entry name" value="Mycobacterial_A85_antigen"/>
</dbReference>
<dbReference type="Pfam" id="PF00756">
    <property type="entry name" value="Esterase"/>
    <property type="match status" value="1"/>
</dbReference>
<dbReference type="PANTHER" id="PTHR48098:SF1">
    <property type="entry name" value="DIACYLGLYCEROL ACYLTRANSFERASE_MYCOLYLTRANSFERASE AG85A"/>
    <property type="match status" value="1"/>
</dbReference>
<keyword evidence="1" id="KW-0472">Membrane</keyword>
<dbReference type="PANTHER" id="PTHR48098">
    <property type="entry name" value="ENTEROCHELIN ESTERASE-RELATED"/>
    <property type="match status" value="1"/>
</dbReference>
<dbReference type="HOGENOM" id="CLU_037947_2_0_11"/>
<reference evidence="2 3" key="1">
    <citation type="journal article" date="2014" name="Appl. Environ. Microbiol.">
        <title>Genomic encyclopedia of type strains of the genus Bifidobacterium.</title>
        <authorList>
            <person name="Milani C."/>
            <person name="Lugli G.A."/>
            <person name="Duranti S."/>
            <person name="Turroni F."/>
            <person name="Bottacini F."/>
            <person name="Mangifesta M."/>
            <person name="Sanchez B."/>
            <person name="Viappiani A."/>
            <person name="Mancabelli L."/>
            <person name="Taminiau B."/>
            <person name="Delcenserie V."/>
            <person name="Barrangou R."/>
            <person name="Margolles A."/>
            <person name="van Sinderen D."/>
            <person name="Ventura M."/>
        </authorList>
    </citation>
    <scope>NUCLEOTIDE SEQUENCE [LARGE SCALE GENOMIC DNA]</scope>
    <source>
        <strain evidence="2 3">LMG 11587</strain>
    </source>
</reference>
<accession>A0A087VV53</accession>
<dbReference type="InterPro" id="IPR029058">
    <property type="entry name" value="AB_hydrolase_fold"/>
</dbReference>
<dbReference type="GO" id="GO:0016747">
    <property type="term" value="F:acyltransferase activity, transferring groups other than amino-acyl groups"/>
    <property type="evidence" value="ECO:0007669"/>
    <property type="project" value="TreeGrafter"/>
</dbReference>
<feature type="transmembrane region" description="Helical" evidence="1">
    <location>
        <begin position="43"/>
        <end position="64"/>
    </location>
</feature>
<dbReference type="InterPro" id="IPR000801">
    <property type="entry name" value="Esterase-like"/>
</dbReference>
<dbReference type="Gene3D" id="3.40.50.1820">
    <property type="entry name" value="alpha/beta hydrolase"/>
    <property type="match status" value="1"/>
</dbReference>
<dbReference type="SUPFAM" id="SSF53474">
    <property type="entry name" value="alpha/beta-Hydrolases"/>
    <property type="match status" value="1"/>
</dbReference>
<keyword evidence="1" id="KW-1133">Transmembrane helix</keyword>
<name>A0A087VV53_9BIFI</name>
<protein>
    <submittedName>
        <fullName evidence="2">Esterase</fullName>
    </submittedName>
</protein>
<keyword evidence="1" id="KW-0812">Transmembrane</keyword>
<gene>
    <name evidence="2" type="ORF">BINDI_0945</name>
</gene>
<dbReference type="AlphaFoldDB" id="A0A087VV53"/>